<gene>
    <name evidence="2" type="ordered locus">ACP_2323</name>
</gene>
<dbReference type="InParanoid" id="C1FAC5"/>
<proteinExistence type="predicted"/>
<evidence type="ECO:0000313" key="3">
    <source>
        <dbReference type="Proteomes" id="UP000002207"/>
    </source>
</evidence>
<dbReference type="GO" id="GO:0016779">
    <property type="term" value="F:nucleotidyltransferase activity"/>
    <property type="evidence" value="ECO:0007669"/>
    <property type="project" value="UniProtKB-ARBA"/>
</dbReference>
<dbReference type="AlphaFoldDB" id="C1FAC5"/>
<reference evidence="2 3" key="1">
    <citation type="journal article" date="2009" name="Appl. Environ. Microbiol.">
        <title>Three genomes from the phylum Acidobacteria provide insight into the lifestyles of these microorganisms in soils.</title>
        <authorList>
            <person name="Ward N.L."/>
            <person name="Challacombe J.F."/>
            <person name="Janssen P.H."/>
            <person name="Henrissat B."/>
            <person name="Coutinho P.M."/>
            <person name="Wu M."/>
            <person name="Xie G."/>
            <person name="Haft D.H."/>
            <person name="Sait M."/>
            <person name="Badger J."/>
            <person name="Barabote R.D."/>
            <person name="Bradley B."/>
            <person name="Brettin T.S."/>
            <person name="Brinkac L.M."/>
            <person name="Bruce D."/>
            <person name="Creasy T."/>
            <person name="Daugherty S.C."/>
            <person name="Davidsen T.M."/>
            <person name="DeBoy R.T."/>
            <person name="Detter J.C."/>
            <person name="Dodson R.J."/>
            <person name="Durkin A.S."/>
            <person name="Ganapathy A."/>
            <person name="Gwinn-Giglio M."/>
            <person name="Han C.S."/>
            <person name="Khouri H."/>
            <person name="Kiss H."/>
            <person name="Kothari S.P."/>
            <person name="Madupu R."/>
            <person name="Nelson K.E."/>
            <person name="Nelson W.C."/>
            <person name="Paulsen I."/>
            <person name="Penn K."/>
            <person name="Ren Q."/>
            <person name="Rosovitz M.J."/>
            <person name="Selengut J.D."/>
            <person name="Shrivastava S."/>
            <person name="Sullivan S.A."/>
            <person name="Tapia R."/>
            <person name="Thompson L.S."/>
            <person name="Watkins K.L."/>
            <person name="Yang Q."/>
            <person name="Yu C."/>
            <person name="Zafar N."/>
            <person name="Zhou L."/>
            <person name="Kuske C.R."/>
        </authorList>
    </citation>
    <scope>NUCLEOTIDE SEQUENCE [LARGE SCALE GENOMIC DNA]</scope>
    <source>
        <strain evidence="3">ATCC 51196 / DSM 11244 / BCRC 80197 / JCM 7670 / NBRC 15755 / NCIMB 13165 / 161</strain>
    </source>
</reference>
<sequence length="206" mass="21695">MPSSAPGAAILLAAGSSSRLGQPKQLVRHEGQSLLRRTASMALASDASSVIVVLGNSASRLRPELAGLPVSIVENQDWPSGMAGSLRCGLAQLLLQAPETPAALLMVCDQPHLQATHLRQLWQQHQASNQVVAAQQADGQPGVPAIFPARCFPQLAALQGDQGARALLRQLPPSELHILPMPEAVADLDTPADLARLRSQALNEQS</sequence>
<dbReference type="eggNOG" id="COG2068">
    <property type="taxonomic scope" value="Bacteria"/>
</dbReference>
<name>C1FAC5_ACIC5</name>
<organism evidence="2 3">
    <name type="scientific">Acidobacterium capsulatum (strain ATCC 51196 / DSM 11244 / BCRC 80197 / JCM 7670 / NBRC 15755 / NCIMB 13165 / 161)</name>
    <dbReference type="NCBI Taxonomy" id="240015"/>
    <lineage>
        <taxon>Bacteria</taxon>
        <taxon>Pseudomonadati</taxon>
        <taxon>Acidobacteriota</taxon>
        <taxon>Terriglobia</taxon>
        <taxon>Terriglobales</taxon>
        <taxon>Acidobacteriaceae</taxon>
        <taxon>Acidobacterium</taxon>
    </lineage>
</organism>
<dbReference type="STRING" id="240015.ACP_2323"/>
<dbReference type="SUPFAM" id="SSF53448">
    <property type="entry name" value="Nucleotide-diphospho-sugar transferases"/>
    <property type="match status" value="1"/>
</dbReference>
<dbReference type="Pfam" id="PF12804">
    <property type="entry name" value="NTP_transf_3"/>
    <property type="match status" value="1"/>
</dbReference>
<evidence type="ECO:0000313" key="2">
    <source>
        <dbReference type="EMBL" id="ACO33312.1"/>
    </source>
</evidence>
<dbReference type="OrthoDB" id="285216at2"/>
<accession>C1FAC5</accession>
<dbReference type="CDD" id="cd04182">
    <property type="entry name" value="GT_2_like_f"/>
    <property type="match status" value="1"/>
</dbReference>
<dbReference type="RefSeq" id="WP_015897413.1">
    <property type="nucleotide sequence ID" value="NC_012483.1"/>
</dbReference>
<dbReference type="EMBL" id="CP001472">
    <property type="protein sequence ID" value="ACO33312.1"/>
    <property type="molecule type" value="Genomic_DNA"/>
</dbReference>
<dbReference type="Proteomes" id="UP000002207">
    <property type="component" value="Chromosome"/>
</dbReference>
<feature type="domain" description="MobA-like NTP transferase" evidence="1">
    <location>
        <begin position="9"/>
        <end position="171"/>
    </location>
</feature>
<dbReference type="InterPro" id="IPR029044">
    <property type="entry name" value="Nucleotide-diphossugar_trans"/>
</dbReference>
<dbReference type="KEGG" id="aca:ACP_2323"/>
<dbReference type="FunCoup" id="C1FAC5">
    <property type="interactions" value="32"/>
</dbReference>
<keyword evidence="3" id="KW-1185">Reference proteome</keyword>
<dbReference type="Gene3D" id="3.90.550.10">
    <property type="entry name" value="Spore Coat Polysaccharide Biosynthesis Protein SpsA, Chain A"/>
    <property type="match status" value="1"/>
</dbReference>
<dbReference type="HOGENOM" id="CLU_061980_2_0_0"/>
<dbReference type="InterPro" id="IPR025877">
    <property type="entry name" value="MobA-like_NTP_Trfase"/>
</dbReference>
<dbReference type="PANTHER" id="PTHR43777:SF1">
    <property type="entry name" value="MOLYBDENUM COFACTOR CYTIDYLYLTRANSFERASE"/>
    <property type="match status" value="1"/>
</dbReference>
<protein>
    <recommendedName>
        <fullName evidence="1">MobA-like NTP transferase domain-containing protein</fullName>
    </recommendedName>
</protein>
<evidence type="ECO:0000259" key="1">
    <source>
        <dbReference type="Pfam" id="PF12804"/>
    </source>
</evidence>
<dbReference type="PANTHER" id="PTHR43777">
    <property type="entry name" value="MOLYBDENUM COFACTOR CYTIDYLYLTRANSFERASE"/>
    <property type="match status" value="1"/>
</dbReference>